<gene>
    <name evidence="2" type="ORF">POSPLADRAFT_1050759</name>
</gene>
<dbReference type="GeneID" id="36325007"/>
<organism evidence="2 3">
    <name type="scientific">Postia placenta MAD-698-R-SB12</name>
    <dbReference type="NCBI Taxonomy" id="670580"/>
    <lineage>
        <taxon>Eukaryota</taxon>
        <taxon>Fungi</taxon>
        <taxon>Dikarya</taxon>
        <taxon>Basidiomycota</taxon>
        <taxon>Agaricomycotina</taxon>
        <taxon>Agaricomycetes</taxon>
        <taxon>Polyporales</taxon>
        <taxon>Adustoporiaceae</taxon>
        <taxon>Rhodonia</taxon>
    </lineage>
</organism>
<dbReference type="RefSeq" id="XP_024333024.1">
    <property type="nucleotide sequence ID" value="XM_024480057.1"/>
</dbReference>
<accession>A0A1X6MIN4</accession>
<proteinExistence type="predicted"/>
<evidence type="ECO:0000256" key="1">
    <source>
        <dbReference type="SAM" id="MobiDB-lite"/>
    </source>
</evidence>
<protein>
    <submittedName>
        <fullName evidence="2">Uncharacterized protein</fullName>
    </submittedName>
</protein>
<name>A0A1X6MIN4_9APHY</name>
<dbReference type="AlphaFoldDB" id="A0A1X6MIN4"/>
<reference evidence="2 3" key="1">
    <citation type="submission" date="2017-04" db="EMBL/GenBank/DDBJ databases">
        <title>Genome Sequence of the Model Brown-Rot Fungus Postia placenta SB12.</title>
        <authorList>
            <consortium name="DOE Joint Genome Institute"/>
            <person name="Gaskell J."/>
            <person name="Kersten P."/>
            <person name="Larrondo L.F."/>
            <person name="Canessa P."/>
            <person name="Martinez D."/>
            <person name="Hibbett D."/>
            <person name="Schmoll M."/>
            <person name="Kubicek C.P."/>
            <person name="Martinez A.T."/>
            <person name="Yadav J."/>
            <person name="Master E."/>
            <person name="Magnuson J.K."/>
            <person name="James T."/>
            <person name="Yaver D."/>
            <person name="Berka R."/>
            <person name="Labutti K."/>
            <person name="Lipzen A."/>
            <person name="Aerts A."/>
            <person name="Barry K."/>
            <person name="Henrissat B."/>
            <person name="Blanchette R."/>
            <person name="Grigoriev I."/>
            <person name="Cullen D."/>
        </authorList>
    </citation>
    <scope>NUCLEOTIDE SEQUENCE [LARGE SCALE GENOMIC DNA]</scope>
    <source>
        <strain evidence="2 3">MAD-698-R-SB12</strain>
    </source>
</reference>
<feature type="compositionally biased region" description="Basic and acidic residues" evidence="1">
    <location>
        <begin position="60"/>
        <end position="74"/>
    </location>
</feature>
<dbReference type="EMBL" id="KZ110614">
    <property type="protein sequence ID" value="OSX56230.1"/>
    <property type="molecule type" value="Genomic_DNA"/>
</dbReference>
<evidence type="ECO:0000313" key="3">
    <source>
        <dbReference type="Proteomes" id="UP000194127"/>
    </source>
</evidence>
<sequence>MLHEVQDTGYRNSQTDVADDEGSTAAALAKRAQAGVVSNVELIKPMLRECGASFETNLGEAKRTSSRSEKSSYEHRRRVTGCRVVS</sequence>
<feature type="region of interest" description="Disordered" evidence="1">
    <location>
        <begin position="55"/>
        <end position="86"/>
    </location>
</feature>
<dbReference type="Proteomes" id="UP000194127">
    <property type="component" value="Unassembled WGS sequence"/>
</dbReference>
<feature type="region of interest" description="Disordered" evidence="1">
    <location>
        <begin position="1"/>
        <end position="22"/>
    </location>
</feature>
<keyword evidence="3" id="KW-1185">Reference proteome</keyword>
<evidence type="ECO:0000313" key="2">
    <source>
        <dbReference type="EMBL" id="OSX56230.1"/>
    </source>
</evidence>